<organism evidence="1 2">
    <name type="scientific">Entomophthora muscae</name>
    <dbReference type="NCBI Taxonomy" id="34485"/>
    <lineage>
        <taxon>Eukaryota</taxon>
        <taxon>Fungi</taxon>
        <taxon>Fungi incertae sedis</taxon>
        <taxon>Zoopagomycota</taxon>
        <taxon>Entomophthoromycotina</taxon>
        <taxon>Entomophthoromycetes</taxon>
        <taxon>Entomophthorales</taxon>
        <taxon>Entomophthoraceae</taxon>
        <taxon>Entomophthora</taxon>
    </lineage>
</organism>
<name>A0ACC2RME8_9FUNG</name>
<protein>
    <submittedName>
        <fullName evidence="1">Uncharacterized protein</fullName>
    </submittedName>
</protein>
<gene>
    <name evidence="1" type="ORF">DSO57_1007296</name>
</gene>
<sequence length="406" mass="45995">MFLFFLIAVSGKLFKPCVTDKQLSGTYRTLHAEHQFWLFEARNNTQHAPLILWINGVPNQPPIFGTSAGMSPCRIENGTATHNVFAWNQNAHVVFFDMYRIAPGNKMFTGRYQILLDFVLSFSKKYPVYFKNGLHIFGQSSDAIAAAVVGNMLIKYDGQKTTKLLSVGLGSPIIDMRTQMKGYPRMMELAEKGTQATVAMEERIATLFASTKNCTTCNKDLHCKERVVELSEVAYQPYLTFFPSLINYKSTSYIDINQHIIDSQSYMLSSSQTLPSSFRRVDLLSNTLFVPSKDTIFDSYASEISTLLRSNIHVLLFSGELDYFSNFHGVRTLVDAMQWMDTPLNAVPNKITLHPLHSYPILVKRLNSKLTQAIVKQAGHLSQLDQPEYTQILVNDWISQFSPHTN</sequence>
<dbReference type="Proteomes" id="UP001165960">
    <property type="component" value="Unassembled WGS sequence"/>
</dbReference>
<dbReference type="EMBL" id="QTSX02007121">
    <property type="protein sequence ID" value="KAJ9051145.1"/>
    <property type="molecule type" value="Genomic_DNA"/>
</dbReference>
<comment type="caution">
    <text evidence="1">The sequence shown here is derived from an EMBL/GenBank/DDBJ whole genome shotgun (WGS) entry which is preliminary data.</text>
</comment>
<proteinExistence type="predicted"/>
<accession>A0ACC2RME8</accession>
<evidence type="ECO:0000313" key="2">
    <source>
        <dbReference type="Proteomes" id="UP001165960"/>
    </source>
</evidence>
<keyword evidence="2" id="KW-1185">Reference proteome</keyword>
<reference evidence="1" key="1">
    <citation type="submission" date="2022-04" db="EMBL/GenBank/DDBJ databases">
        <title>Genome of the entomopathogenic fungus Entomophthora muscae.</title>
        <authorList>
            <person name="Elya C."/>
            <person name="Lovett B.R."/>
            <person name="Lee E."/>
            <person name="Macias A.M."/>
            <person name="Hajek A.E."/>
            <person name="De Bivort B.L."/>
            <person name="Kasson M.T."/>
            <person name="De Fine Licht H.H."/>
            <person name="Stajich J.E."/>
        </authorList>
    </citation>
    <scope>NUCLEOTIDE SEQUENCE</scope>
    <source>
        <strain evidence="1">Berkeley</strain>
    </source>
</reference>
<evidence type="ECO:0000313" key="1">
    <source>
        <dbReference type="EMBL" id="KAJ9051145.1"/>
    </source>
</evidence>